<feature type="compositionally biased region" description="Basic and acidic residues" evidence="1">
    <location>
        <begin position="22"/>
        <end position="39"/>
    </location>
</feature>
<gene>
    <name evidence="2" type="ORF">ACFP2V_26990</name>
</gene>
<dbReference type="RefSeq" id="WP_381217736.1">
    <property type="nucleotide sequence ID" value="NZ_JBHSPC010000090.1"/>
</dbReference>
<name>A0ABW0XXQ0_9ACTN</name>
<evidence type="ECO:0000256" key="1">
    <source>
        <dbReference type="SAM" id="MobiDB-lite"/>
    </source>
</evidence>
<sequence>MSVGLQGLTWAPAVDAAVEGGEAARREETSPGRDFRDRGPAVVRVGGRRVSVCGGEPGPAGERRDVQVPAEAYCSTRTDDVCRGRDSATVMGRSGWLASFTFTDFGLSGWRWMVEGQAGTRYEAVEGGGPVKAFEPVAYEGFEPVEGDDGKVGQAAFDVCPYPLSGFVTVRGLLDSEE</sequence>
<protein>
    <submittedName>
        <fullName evidence="2">Uncharacterized protein</fullName>
    </submittedName>
</protein>
<dbReference type="Proteomes" id="UP001596183">
    <property type="component" value="Unassembled WGS sequence"/>
</dbReference>
<comment type="caution">
    <text evidence="2">The sequence shown here is derived from an EMBL/GenBank/DDBJ whole genome shotgun (WGS) entry which is preliminary data.</text>
</comment>
<keyword evidence="3" id="KW-1185">Reference proteome</keyword>
<reference evidence="3" key="1">
    <citation type="journal article" date="2019" name="Int. J. Syst. Evol. Microbiol.">
        <title>The Global Catalogue of Microorganisms (GCM) 10K type strain sequencing project: providing services to taxonomists for standard genome sequencing and annotation.</title>
        <authorList>
            <consortium name="The Broad Institute Genomics Platform"/>
            <consortium name="The Broad Institute Genome Sequencing Center for Infectious Disease"/>
            <person name="Wu L."/>
            <person name="Ma J."/>
        </authorList>
    </citation>
    <scope>NUCLEOTIDE SEQUENCE [LARGE SCALE GENOMIC DNA]</scope>
    <source>
        <strain evidence="3">JCM 13852</strain>
    </source>
</reference>
<evidence type="ECO:0000313" key="3">
    <source>
        <dbReference type="Proteomes" id="UP001596183"/>
    </source>
</evidence>
<dbReference type="EMBL" id="JBHSPC010000090">
    <property type="protein sequence ID" value="MFC5673616.1"/>
    <property type="molecule type" value="Genomic_DNA"/>
</dbReference>
<evidence type="ECO:0000313" key="2">
    <source>
        <dbReference type="EMBL" id="MFC5673616.1"/>
    </source>
</evidence>
<organism evidence="2 3">
    <name type="scientific">Streptomyces incanus</name>
    <dbReference type="NCBI Taxonomy" id="887453"/>
    <lineage>
        <taxon>Bacteria</taxon>
        <taxon>Bacillati</taxon>
        <taxon>Actinomycetota</taxon>
        <taxon>Actinomycetes</taxon>
        <taxon>Kitasatosporales</taxon>
        <taxon>Streptomycetaceae</taxon>
        <taxon>Streptomyces</taxon>
    </lineage>
</organism>
<accession>A0ABW0XXQ0</accession>
<proteinExistence type="predicted"/>
<feature type="region of interest" description="Disordered" evidence="1">
    <location>
        <begin position="20"/>
        <end position="39"/>
    </location>
</feature>